<feature type="compositionally biased region" description="Basic and acidic residues" evidence="2">
    <location>
        <begin position="78"/>
        <end position="93"/>
    </location>
</feature>
<dbReference type="Proteomes" id="UP000005238">
    <property type="component" value="Unassembled WGS sequence"/>
</dbReference>
<proteinExistence type="predicted"/>
<dbReference type="EnsemblProtists" id="Phyra84164">
    <property type="protein sequence ID" value="Phyra84164"/>
    <property type="gene ID" value="Phyra84164"/>
</dbReference>
<feature type="region of interest" description="Disordered" evidence="2">
    <location>
        <begin position="68"/>
        <end position="103"/>
    </location>
</feature>
<evidence type="ECO:0000256" key="2">
    <source>
        <dbReference type="SAM" id="MobiDB-lite"/>
    </source>
</evidence>
<feature type="region of interest" description="Disordered" evidence="2">
    <location>
        <begin position="460"/>
        <end position="488"/>
    </location>
</feature>
<protein>
    <submittedName>
        <fullName evidence="3">Uncharacterized protein</fullName>
    </submittedName>
</protein>
<feature type="coiled-coil region" evidence="1">
    <location>
        <begin position="365"/>
        <end position="413"/>
    </location>
</feature>
<dbReference type="eggNOG" id="ENOG502R6CQ">
    <property type="taxonomic scope" value="Eukaryota"/>
</dbReference>
<organism evidence="3 4">
    <name type="scientific">Phytophthora ramorum</name>
    <name type="common">Sudden oak death agent</name>
    <dbReference type="NCBI Taxonomy" id="164328"/>
    <lineage>
        <taxon>Eukaryota</taxon>
        <taxon>Sar</taxon>
        <taxon>Stramenopiles</taxon>
        <taxon>Oomycota</taxon>
        <taxon>Peronosporomycetes</taxon>
        <taxon>Peronosporales</taxon>
        <taxon>Peronosporaceae</taxon>
        <taxon>Phytophthora</taxon>
    </lineage>
</organism>
<dbReference type="VEuPathDB" id="FungiDB:KRP22_13761"/>
<accession>H3H1M8</accession>
<reference evidence="4" key="1">
    <citation type="journal article" date="2006" name="Science">
        <title>Phytophthora genome sequences uncover evolutionary origins and mechanisms of pathogenesis.</title>
        <authorList>
            <person name="Tyler B.M."/>
            <person name="Tripathy S."/>
            <person name="Zhang X."/>
            <person name="Dehal P."/>
            <person name="Jiang R.H."/>
            <person name="Aerts A."/>
            <person name="Arredondo F.D."/>
            <person name="Baxter L."/>
            <person name="Bensasson D."/>
            <person name="Beynon J.L."/>
            <person name="Chapman J."/>
            <person name="Damasceno C.M."/>
            <person name="Dorrance A.E."/>
            <person name="Dou D."/>
            <person name="Dickerman A.W."/>
            <person name="Dubchak I.L."/>
            <person name="Garbelotto M."/>
            <person name="Gijzen M."/>
            <person name="Gordon S.G."/>
            <person name="Govers F."/>
            <person name="Grunwald N.J."/>
            <person name="Huang W."/>
            <person name="Ivors K.L."/>
            <person name="Jones R.W."/>
            <person name="Kamoun S."/>
            <person name="Krampis K."/>
            <person name="Lamour K.H."/>
            <person name="Lee M.K."/>
            <person name="McDonald W.H."/>
            <person name="Medina M."/>
            <person name="Meijer H.J."/>
            <person name="Nordberg E.K."/>
            <person name="Maclean D.J."/>
            <person name="Ospina-Giraldo M.D."/>
            <person name="Morris P.F."/>
            <person name="Phuntumart V."/>
            <person name="Putnam N.H."/>
            <person name="Rash S."/>
            <person name="Rose J.K."/>
            <person name="Sakihama Y."/>
            <person name="Salamov A.A."/>
            <person name="Savidor A."/>
            <person name="Scheuring C.F."/>
            <person name="Smith B.M."/>
            <person name="Sobral B.W."/>
            <person name="Terry A."/>
            <person name="Torto-Alalibo T.A."/>
            <person name="Win J."/>
            <person name="Xu Z."/>
            <person name="Zhang H."/>
            <person name="Grigoriev I.V."/>
            <person name="Rokhsar D.S."/>
            <person name="Boore J.L."/>
        </authorList>
    </citation>
    <scope>NUCLEOTIDE SEQUENCE [LARGE SCALE GENOMIC DNA]</scope>
    <source>
        <strain evidence="4">Pr102</strain>
    </source>
</reference>
<dbReference type="AlphaFoldDB" id="H3H1M8"/>
<evidence type="ECO:0000313" key="4">
    <source>
        <dbReference type="Proteomes" id="UP000005238"/>
    </source>
</evidence>
<dbReference type="HOGENOM" id="CLU_475295_0_0_1"/>
<dbReference type="EMBL" id="DS566102">
    <property type="status" value="NOT_ANNOTATED_CDS"/>
    <property type="molecule type" value="Genomic_DNA"/>
</dbReference>
<sequence length="574" mass="65863">MDDRVVELETQLAQKRAVEREKEMELSSLRADQEELMHSSLVEPNEEFEAMDVELKQLKEEFERVEEERAGLKRHNLKLLEETRQSREKREANESQVMQQSMAQEAEIKKLKAQLQAAKAREAKMAAVLKGAEKQMEKSKQRKEELNILYAKFSSSMDSVSEKTMRLEELEQEMKDTKSDAQAMQDQKVGLEKQVAQLQEKLDLNNLADVPRASSSPPSAEKKRRLSRNDGTVHDDTLRIVAEALRSENRQLLQDRDVLKAGKKALDERLARAQRSLRVLEDDMGRVYRQKQKDMETQRQECEQKLQSQNTILGRPAEREGSKELRALADEIRTAEWTGWRRRRSQASCRTSWLYAKFSSSMDSVSEKTMRLEELEQEMKDTKSDAQAMQDQRAGLEKQVAQLQEKLDLSAARSREQENVNDELATVQKQYSELQVVESQQKKLAGKMQSEMTELKAQNKALREQRVKKEHQSVGQPSNEGDKQSSVGADNALVIQTAEKEALRMFVQRYYSAAEDKCWKLLEKVSELEAQKTSAQEQTKESCNVLLMCAQVDTCDEAIRASLLDVVATLEGLT</sequence>
<feature type="compositionally biased region" description="Basic and acidic residues" evidence="2">
    <location>
        <begin position="461"/>
        <end position="472"/>
    </location>
</feature>
<evidence type="ECO:0000313" key="3">
    <source>
        <dbReference type="EnsemblProtists" id="Phyra84164"/>
    </source>
</evidence>
<dbReference type="VEuPathDB" id="FungiDB:KRP23_9586"/>
<feature type="compositionally biased region" description="Polar residues" evidence="2">
    <location>
        <begin position="473"/>
        <end position="488"/>
    </location>
</feature>
<reference evidence="3" key="2">
    <citation type="submission" date="2015-06" db="UniProtKB">
        <authorList>
            <consortium name="EnsemblProtists"/>
        </authorList>
    </citation>
    <scope>IDENTIFICATION</scope>
    <source>
        <strain evidence="3">Pr102</strain>
    </source>
</reference>
<dbReference type="VEuPathDB" id="FungiDB:KRP22_13751"/>
<feature type="region of interest" description="Disordered" evidence="2">
    <location>
        <begin position="202"/>
        <end position="231"/>
    </location>
</feature>
<evidence type="ECO:0000256" key="1">
    <source>
        <dbReference type="SAM" id="Coils"/>
    </source>
</evidence>
<dbReference type="STRING" id="164328.H3H1M8"/>
<keyword evidence="1" id="KW-0175">Coiled coil</keyword>
<keyword evidence="4" id="KW-1185">Reference proteome</keyword>
<feature type="coiled-coil region" evidence="1">
    <location>
        <begin position="511"/>
        <end position="538"/>
    </location>
</feature>
<dbReference type="InParanoid" id="H3H1M8"/>
<dbReference type="VEuPathDB" id="FungiDB:KRP23_9591"/>
<feature type="compositionally biased region" description="Polar residues" evidence="2">
    <location>
        <begin position="94"/>
        <end position="103"/>
    </location>
</feature>
<name>H3H1M8_PHYRM</name>